<sequence length="308" mass="33077">MTTDSSALVLDGPWRHQLVPANGARFHVAVAGPDDRDAPMVVLLHGLLQFWWAWRHQLPALGDAGYRVVAMDLRGAGSSDKPPQGYDMPTLTRDVAGVVRSMGADSAVIVGHGLGGDVAWSMPAYHPSLTEAVAAVGAPHPLRTRSEPRSALAPAAARRLAYFQLPYLPERSLTRTDLVARVMREWGAPGWLDDDVAETYRRAARVPFAAHSAMEQARWVVRSGPRLDGRRYLAALRAAPAVPVLQVHGELDGCRPAGAAPAVGHIAASLGAGYRFEKVAGAGHYVPEEAPDRVNELLLAWLDEVAPV</sequence>
<organism evidence="3 4">
    <name type="scientific">Cellulomonas chengniuliangii</name>
    <dbReference type="NCBI Taxonomy" id="2968084"/>
    <lineage>
        <taxon>Bacteria</taxon>
        <taxon>Bacillati</taxon>
        <taxon>Actinomycetota</taxon>
        <taxon>Actinomycetes</taxon>
        <taxon>Micrococcales</taxon>
        <taxon>Cellulomonadaceae</taxon>
        <taxon>Cellulomonas</taxon>
    </lineage>
</organism>
<dbReference type="PANTHER" id="PTHR43329">
    <property type="entry name" value="EPOXIDE HYDROLASE"/>
    <property type="match status" value="1"/>
</dbReference>
<dbReference type="InterPro" id="IPR000639">
    <property type="entry name" value="Epox_hydrolase-like"/>
</dbReference>
<evidence type="ECO:0000313" key="3">
    <source>
        <dbReference type="EMBL" id="UUI75016.1"/>
    </source>
</evidence>
<proteinExistence type="predicted"/>
<dbReference type="InterPro" id="IPR029058">
    <property type="entry name" value="AB_hydrolase_fold"/>
</dbReference>
<name>A0ABY5KX00_9CELL</name>
<evidence type="ECO:0000256" key="1">
    <source>
        <dbReference type="ARBA" id="ARBA00022801"/>
    </source>
</evidence>
<dbReference type="SUPFAM" id="SSF53474">
    <property type="entry name" value="alpha/beta-Hydrolases"/>
    <property type="match status" value="1"/>
</dbReference>
<keyword evidence="1 3" id="KW-0378">Hydrolase</keyword>
<gene>
    <name evidence="3" type="ORF">NP064_14725</name>
</gene>
<dbReference type="EMBL" id="CP101988">
    <property type="protein sequence ID" value="UUI75016.1"/>
    <property type="molecule type" value="Genomic_DNA"/>
</dbReference>
<dbReference type="InterPro" id="IPR000073">
    <property type="entry name" value="AB_hydrolase_1"/>
</dbReference>
<dbReference type="PRINTS" id="PR00412">
    <property type="entry name" value="EPOXHYDRLASE"/>
</dbReference>
<evidence type="ECO:0000259" key="2">
    <source>
        <dbReference type="Pfam" id="PF00561"/>
    </source>
</evidence>
<dbReference type="PRINTS" id="PR00111">
    <property type="entry name" value="ABHYDROLASE"/>
</dbReference>
<dbReference type="Proteomes" id="UP001316189">
    <property type="component" value="Chromosome"/>
</dbReference>
<keyword evidence="4" id="KW-1185">Reference proteome</keyword>
<feature type="domain" description="AB hydrolase-1" evidence="2">
    <location>
        <begin position="39"/>
        <end position="291"/>
    </location>
</feature>
<reference evidence="3 4" key="1">
    <citation type="submission" date="2022-07" db="EMBL/GenBank/DDBJ databases">
        <title>Novel species in genus cellulomonas.</title>
        <authorList>
            <person name="Ye L."/>
        </authorList>
    </citation>
    <scope>NUCLEOTIDE SEQUENCE [LARGE SCALE GENOMIC DNA]</scope>
    <source>
        <strain evidence="4">zg-Y338</strain>
    </source>
</reference>
<accession>A0ABY5KX00</accession>
<dbReference type="GO" id="GO:0016787">
    <property type="term" value="F:hydrolase activity"/>
    <property type="evidence" value="ECO:0007669"/>
    <property type="project" value="UniProtKB-KW"/>
</dbReference>
<dbReference type="Pfam" id="PF00561">
    <property type="entry name" value="Abhydrolase_1"/>
    <property type="match status" value="1"/>
</dbReference>
<dbReference type="Gene3D" id="3.40.50.1820">
    <property type="entry name" value="alpha/beta hydrolase"/>
    <property type="match status" value="1"/>
</dbReference>
<protein>
    <submittedName>
        <fullName evidence="3">Alpha/beta hydrolase</fullName>
    </submittedName>
</protein>
<evidence type="ECO:0000313" key="4">
    <source>
        <dbReference type="Proteomes" id="UP001316189"/>
    </source>
</evidence>
<dbReference type="RefSeq" id="WP_227570101.1">
    <property type="nucleotide sequence ID" value="NZ_CP101988.1"/>
</dbReference>